<organism evidence="2 3">
    <name type="scientific">Ricinus communis</name>
    <name type="common">Castor bean</name>
    <dbReference type="NCBI Taxonomy" id="3988"/>
    <lineage>
        <taxon>Eukaryota</taxon>
        <taxon>Viridiplantae</taxon>
        <taxon>Streptophyta</taxon>
        <taxon>Embryophyta</taxon>
        <taxon>Tracheophyta</taxon>
        <taxon>Spermatophyta</taxon>
        <taxon>Magnoliopsida</taxon>
        <taxon>eudicotyledons</taxon>
        <taxon>Gunneridae</taxon>
        <taxon>Pentapetalae</taxon>
        <taxon>rosids</taxon>
        <taxon>fabids</taxon>
        <taxon>Malpighiales</taxon>
        <taxon>Euphorbiaceae</taxon>
        <taxon>Acalyphoideae</taxon>
        <taxon>Acalypheae</taxon>
        <taxon>Ricinus</taxon>
    </lineage>
</organism>
<keyword evidence="3" id="KW-1185">Reference proteome</keyword>
<accession>B9RCN1</accession>
<name>B9RCN1_RICCO</name>
<feature type="compositionally biased region" description="Low complexity" evidence="1">
    <location>
        <begin position="38"/>
        <end position="51"/>
    </location>
</feature>
<feature type="compositionally biased region" description="Pro residues" evidence="1">
    <location>
        <begin position="26"/>
        <end position="37"/>
    </location>
</feature>
<protein>
    <submittedName>
        <fullName evidence="2">Uncharacterized protein</fullName>
    </submittedName>
</protein>
<gene>
    <name evidence="2" type="ORF">RCOM_1690760</name>
</gene>
<reference evidence="3" key="1">
    <citation type="journal article" date="2010" name="Nat. Biotechnol.">
        <title>Draft genome sequence of the oilseed species Ricinus communis.</title>
        <authorList>
            <person name="Chan A.P."/>
            <person name="Crabtree J."/>
            <person name="Zhao Q."/>
            <person name="Lorenzi H."/>
            <person name="Orvis J."/>
            <person name="Puiu D."/>
            <person name="Melake-Berhan A."/>
            <person name="Jones K.M."/>
            <person name="Redman J."/>
            <person name="Chen G."/>
            <person name="Cahoon E.B."/>
            <person name="Gedil M."/>
            <person name="Stanke M."/>
            <person name="Haas B.J."/>
            <person name="Wortman J.R."/>
            <person name="Fraser-Liggett C.M."/>
            <person name="Ravel J."/>
            <person name="Rabinowicz P.D."/>
        </authorList>
    </citation>
    <scope>NUCLEOTIDE SEQUENCE [LARGE SCALE GENOMIC DNA]</scope>
    <source>
        <strain evidence="3">cv. Hale</strain>
    </source>
</reference>
<evidence type="ECO:0000313" key="3">
    <source>
        <dbReference type="Proteomes" id="UP000008311"/>
    </source>
</evidence>
<dbReference type="EMBL" id="EQ973774">
    <property type="protein sequence ID" value="EEF51302.1"/>
    <property type="molecule type" value="Genomic_DNA"/>
</dbReference>
<feature type="region of interest" description="Disordered" evidence="1">
    <location>
        <begin position="26"/>
        <end position="51"/>
    </location>
</feature>
<sequence length="51" mass="5547">MPRHQSFTKPAIPHYITSLPFTVALPPPPPPLRPATPSPSLRSFLSPPAFS</sequence>
<dbReference type="Proteomes" id="UP000008311">
    <property type="component" value="Unassembled WGS sequence"/>
</dbReference>
<evidence type="ECO:0000256" key="1">
    <source>
        <dbReference type="SAM" id="MobiDB-lite"/>
    </source>
</evidence>
<dbReference type="AlphaFoldDB" id="B9RCN1"/>
<dbReference type="InParanoid" id="B9RCN1"/>
<proteinExistence type="predicted"/>
<evidence type="ECO:0000313" key="2">
    <source>
        <dbReference type="EMBL" id="EEF51302.1"/>
    </source>
</evidence>